<reference evidence="1 2" key="1">
    <citation type="submission" date="2018-04" db="EMBL/GenBank/DDBJ databases">
        <title>Genome of Nocardioides gansuensis WSJ-1.</title>
        <authorList>
            <person name="Wu S."/>
            <person name="Wang G."/>
        </authorList>
    </citation>
    <scope>NUCLEOTIDE SEQUENCE [LARGE SCALE GENOMIC DNA]</scope>
    <source>
        <strain evidence="1 2">WSJ-1</strain>
    </source>
</reference>
<organism evidence="1 2">
    <name type="scientific">Nocardioides gansuensis</name>
    <dbReference type="NCBI Taxonomy" id="2138300"/>
    <lineage>
        <taxon>Bacteria</taxon>
        <taxon>Bacillati</taxon>
        <taxon>Actinomycetota</taxon>
        <taxon>Actinomycetes</taxon>
        <taxon>Propionibacteriales</taxon>
        <taxon>Nocardioidaceae</taxon>
        <taxon>Nocardioides</taxon>
    </lineage>
</organism>
<keyword evidence="2" id="KW-1185">Reference proteome</keyword>
<sequence>MTAAWTGGWSQVDLRHLDRAAAVALSVADDASMPEVLYQGWYAAPQEPSEQLPAWSAPLDSVLRTAHVGARSWSGPWPVVGNGVAGVAVVQAAGSRRAAARGDYLTEGPGAGLAPRAGSRVLVTRRRGGYAYDGWWRTWSDDWRPADSPPELSRIYLAPSLHRLAHLVAAVTGVLAGCEHAWSLKVGADPATLARADGAVLYLPDEAIAETAPRIVSACRHLVRAATPPCTRPLAPGIAWAEDPGTGDSFGEVIARLVARAWRKRSAEQTLADAAGRVFRSAGLDPSAPHLRGPLAEALR</sequence>
<dbReference type="RefSeq" id="WP_116571791.1">
    <property type="nucleotide sequence ID" value="NZ_QDGZ01000003.1"/>
</dbReference>
<dbReference type="Proteomes" id="UP000246018">
    <property type="component" value="Unassembled WGS sequence"/>
</dbReference>
<accession>A0A2T8FC88</accession>
<dbReference type="InterPro" id="IPR040871">
    <property type="entry name" value="HopA1"/>
</dbReference>
<proteinExistence type="predicted"/>
<protein>
    <submittedName>
        <fullName evidence="1">Uncharacterized protein</fullName>
    </submittedName>
</protein>
<name>A0A2T8FC88_9ACTN</name>
<evidence type="ECO:0000313" key="1">
    <source>
        <dbReference type="EMBL" id="PVG83313.1"/>
    </source>
</evidence>
<gene>
    <name evidence="1" type="ORF">DDE18_08435</name>
</gene>
<dbReference type="AlphaFoldDB" id="A0A2T8FC88"/>
<dbReference type="OrthoDB" id="4842715at2"/>
<comment type="caution">
    <text evidence="1">The sequence shown here is derived from an EMBL/GenBank/DDBJ whole genome shotgun (WGS) entry which is preliminary data.</text>
</comment>
<dbReference type="EMBL" id="QDGZ01000003">
    <property type="protein sequence ID" value="PVG83313.1"/>
    <property type="molecule type" value="Genomic_DNA"/>
</dbReference>
<evidence type="ECO:0000313" key="2">
    <source>
        <dbReference type="Proteomes" id="UP000246018"/>
    </source>
</evidence>
<dbReference type="Pfam" id="PF17914">
    <property type="entry name" value="HopA1"/>
    <property type="match status" value="1"/>
</dbReference>